<gene>
    <name evidence="2" type="ORF">PN36_29390</name>
</gene>
<dbReference type="Proteomes" id="UP000030428">
    <property type="component" value="Unassembled WGS sequence"/>
</dbReference>
<dbReference type="EMBL" id="JSZA02000202">
    <property type="protein sequence ID" value="KHD10847.1"/>
    <property type="molecule type" value="Genomic_DNA"/>
</dbReference>
<sequence>MIFMSENENPREIAELVESSLREFNLAMQRRETLIFEISAQTAQLIRFSMISLTVWAAAMFALIIILLSDMGNITQRLDEVAGYMKNISQNLTVVAGNVYEVKHSLDNLDEHVKVITMMNDSVTNINTNINDINTSINQINSSVITLSDNIALMRVDLAKMNHQFSGLNSQLGVMGTNVNRMTAPMKFFPFP</sequence>
<dbReference type="AlphaFoldDB" id="A0A0A6P6Z5"/>
<proteinExistence type="predicted"/>
<evidence type="ECO:0000256" key="1">
    <source>
        <dbReference type="SAM" id="Phobius"/>
    </source>
</evidence>
<reference evidence="2 3" key="1">
    <citation type="journal article" date="2016" name="Front. Microbiol.">
        <title>Single-Cell (Meta-)Genomics of a Dimorphic Candidatus Thiomargarita nelsonii Reveals Genomic Plasticity.</title>
        <authorList>
            <person name="Flood B.E."/>
            <person name="Fliss P."/>
            <person name="Jones D.S."/>
            <person name="Dick G.J."/>
            <person name="Jain S."/>
            <person name="Kaster A.K."/>
            <person name="Winkel M."/>
            <person name="Mussmann M."/>
            <person name="Bailey J."/>
        </authorList>
    </citation>
    <scope>NUCLEOTIDE SEQUENCE [LARGE SCALE GENOMIC DNA]</scope>
    <source>
        <strain evidence="2">Hydrate Ridge</strain>
    </source>
</reference>
<keyword evidence="1" id="KW-0472">Membrane</keyword>
<keyword evidence="1" id="KW-1133">Transmembrane helix</keyword>
<keyword evidence="3" id="KW-1185">Reference proteome</keyword>
<organism evidence="2 3">
    <name type="scientific">Candidatus Thiomargarita nelsonii</name>
    <dbReference type="NCBI Taxonomy" id="1003181"/>
    <lineage>
        <taxon>Bacteria</taxon>
        <taxon>Pseudomonadati</taxon>
        <taxon>Pseudomonadota</taxon>
        <taxon>Gammaproteobacteria</taxon>
        <taxon>Thiotrichales</taxon>
        <taxon>Thiotrichaceae</taxon>
        <taxon>Thiomargarita</taxon>
    </lineage>
</organism>
<protein>
    <submittedName>
        <fullName evidence="2">Uncharacterized protein</fullName>
    </submittedName>
</protein>
<feature type="transmembrane region" description="Helical" evidence="1">
    <location>
        <begin position="45"/>
        <end position="68"/>
    </location>
</feature>
<accession>A0A0A6P6Z5</accession>
<keyword evidence="1" id="KW-0812">Transmembrane</keyword>
<evidence type="ECO:0000313" key="3">
    <source>
        <dbReference type="Proteomes" id="UP000030428"/>
    </source>
</evidence>
<comment type="caution">
    <text evidence="2">The sequence shown here is derived from an EMBL/GenBank/DDBJ whole genome shotgun (WGS) entry which is preliminary data.</text>
</comment>
<name>A0A0A6P6Z5_9GAMM</name>
<evidence type="ECO:0000313" key="2">
    <source>
        <dbReference type="EMBL" id="KHD10847.1"/>
    </source>
</evidence>